<protein>
    <submittedName>
        <fullName evidence="1">Uncharacterized protein</fullName>
    </submittedName>
</protein>
<dbReference type="EMBL" id="JANJYI010000001">
    <property type="protein sequence ID" value="KAK2665125.1"/>
    <property type="molecule type" value="Genomic_DNA"/>
</dbReference>
<name>A0AAE0CVK8_9ROSI</name>
<proteinExistence type="predicted"/>
<organism evidence="1 2">
    <name type="scientific">Dipteronia dyeriana</name>
    <dbReference type="NCBI Taxonomy" id="168575"/>
    <lineage>
        <taxon>Eukaryota</taxon>
        <taxon>Viridiplantae</taxon>
        <taxon>Streptophyta</taxon>
        <taxon>Embryophyta</taxon>
        <taxon>Tracheophyta</taxon>
        <taxon>Spermatophyta</taxon>
        <taxon>Magnoliopsida</taxon>
        <taxon>eudicotyledons</taxon>
        <taxon>Gunneridae</taxon>
        <taxon>Pentapetalae</taxon>
        <taxon>rosids</taxon>
        <taxon>malvids</taxon>
        <taxon>Sapindales</taxon>
        <taxon>Sapindaceae</taxon>
        <taxon>Hippocastanoideae</taxon>
        <taxon>Acereae</taxon>
        <taxon>Dipteronia</taxon>
    </lineage>
</organism>
<dbReference type="Proteomes" id="UP001280121">
    <property type="component" value="Unassembled WGS sequence"/>
</dbReference>
<evidence type="ECO:0000313" key="1">
    <source>
        <dbReference type="EMBL" id="KAK2665125.1"/>
    </source>
</evidence>
<evidence type="ECO:0000313" key="2">
    <source>
        <dbReference type="Proteomes" id="UP001280121"/>
    </source>
</evidence>
<dbReference type="AlphaFoldDB" id="A0AAE0CVK8"/>
<accession>A0AAE0CVK8</accession>
<gene>
    <name evidence="1" type="ORF">Ddye_003699</name>
</gene>
<sequence>MDSISTNEIIGDIPPFFKVYKDGRVERYTVFETVEAGHDPSTLSLETGYFHPEDQRPRLKAPDGESARANIAHFVAIRGGTIGLEAGLKIL</sequence>
<keyword evidence="2" id="KW-1185">Reference proteome</keyword>
<reference evidence="1" key="1">
    <citation type="journal article" date="2023" name="Plant J.">
        <title>Genome sequences and population genomics provide insights into the demographic history, inbreeding, and mutation load of two 'living fossil' tree species of Dipteronia.</title>
        <authorList>
            <person name="Feng Y."/>
            <person name="Comes H.P."/>
            <person name="Chen J."/>
            <person name="Zhu S."/>
            <person name="Lu R."/>
            <person name="Zhang X."/>
            <person name="Li P."/>
            <person name="Qiu J."/>
            <person name="Olsen K.M."/>
            <person name="Qiu Y."/>
        </authorList>
    </citation>
    <scope>NUCLEOTIDE SEQUENCE</scope>
    <source>
        <strain evidence="1">KIB01</strain>
    </source>
</reference>
<comment type="caution">
    <text evidence="1">The sequence shown here is derived from an EMBL/GenBank/DDBJ whole genome shotgun (WGS) entry which is preliminary data.</text>
</comment>